<sequence length="82" mass="9184">MKGKMVSPADNEKCCWTPSNAMVWLGLYWNFKEGKVYVTEQRVNKLLKSISKLLERIGKNPCIPVGEIACVTGQIISMHTAV</sequence>
<gene>
    <name evidence="1" type="ORF">KUTeg_016746</name>
</gene>
<name>A0ABQ9ELU4_TEGGR</name>
<proteinExistence type="predicted"/>
<reference evidence="1 2" key="1">
    <citation type="submission" date="2022-12" db="EMBL/GenBank/DDBJ databases">
        <title>Chromosome-level genome of Tegillarca granosa.</title>
        <authorList>
            <person name="Kim J."/>
        </authorList>
    </citation>
    <scope>NUCLEOTIDE SEQUENCE [LARGE SCALE GENOMIC DNA]</scope>
    <source>
        <strain evidence="1">Teg-2019</strain>
        <tissue evidence="1">Adductor muscle</tissue>
    </source>
</reference>
<dbReference type="Proteomes" id="UP001217089">
    <property type="component" value="Unassembled WGS sequence"/>
</dbReference>
<feature type="non-terminal residue" evidence="1">
    <location>
        <position position="82"/>
    </location>
</feature>
<protein>
    <submittedName>
        <fullName evidence="1">Uncharacterized protein</fullName>
    </submittedName>
</protein>
<dbReference type="EMBL" id="JARBDR010000813">
    <property type="protein sequence ID" value="KAJ8306201.1"/>
    <property type="molecule type" value="Genomic_DNA"/>
</dbReference>
<keyword evidence="2" id="KW-1185">Reference proteome</keyword>
<evidence type="ECO:0000313" key="2">
    <source>
        <dbReference type="Proteomes" id="UP001217089"/>
    </source>
</evidence>
<evidence type="ECO:0000313" key="1">
    <source>
        <dbReference type="EMBL" id="KAJ8306201.1"/>
    </source>
</evidence>
<accession>A0ABQ9ELU4</accession>
<comment type="caution">
    <text evidence="1">The sequence shown here is derived from an EMBL/GenBank/DDBJ whole genome shotgun (WGS) entry which is preliminary data.</text>
</comment>
<organism evidence="1 2">
    <name type="scientific">Tegillarca granosa</name>
    <name type="common">Malaysian cockle</name>
    <name type="synonym">Anadara granosa</name>
    <dbReference type="NCBI Taxonomy" id="220873"/>
    <lineage>
        <taxon>Eukaryota</taxon>
        <taxon>Metazoa</taxon>
        <taxon>Spiralia</taxon>
        <taxon>Lophotrochozoa</taxon>
        <taxon>Mollusca</taxon>
        <taxon>Bivalvia</taxon>
        <taxon>Autobranchia</taxon>
        <taxon>Pteriomorphia</taxon>
        <taxon>Arcoida</taxon>
        <taxon>Arcoidea</taxon>
        <taxon>Arcidae</taxon>
        <taxon>Tegillarca</taxon>
    </lineage>
</organism>